<proteinExistence type="predicted"/>
<accession>A0A128F805</accession>
<name>A0A128F805_9GAMM</name>
<evidence type="ECO:0000313" key="1">
    <source>
        <dbReference type="EMBL" id="CZF82436.1"/>
    </source>
</evidence>
<dbReference type="PANTHER" id="PTHR43781">
    <property type="entry name" value="SACCHAROPINE DEHYDROGENASE"/>
    <property type="match status" value="1"/>
</dbReference>
<dbReference type="Proteomes" id="UP000073601">
    <property type="component" value="Unassembled WGS sequence"/>
</dbReference>
<dbReference type="Gene3D" id="3.40.50.720">
    <property type="entry name" value="NAD(P)-binding Rossmann-like Domain"/>
    <property type="match status" value="1"/>
</dbReference>
<gene>
    <name evidence="1" type="ORF">GMA8713_02220</name>
</gene>
<dbReference type="RefSeq" id="WP_062709280.1">
    <property type="nucleotide sequence ID" value="NZ_CAWRCI010000018.1"/>
</dbReference>
<reference evidence="2" key="1">
    <citation type="submission" date="2016-02" db="EMBL/GenBank/DDBJ databases">
        <authorList>
            <person name="Rodrigo-Torres Lidia"/>
            <person name="Arahal R.David."/>
        </authorList>
    </citation>
    <scope>NUCLEOTIDE SEQUENCE [LARGE SCALE GENOMIC DNA]</scope>
    <source>
        <strain evidence="2">CECT 8713</strain>
    </source>
</reference>
<keyword evidence="2" id="KW-1185">Reference proteome</keyword>
<dbReference type="InterPro" id="IPR036291">
    <property type="entry name" value="NAD(P)-bd_dom_sf"/>
</dbReference>
<evidence type="ECO:0000313" key="2">
    <source>
        <dbReference type="Proteomes" id="UP000073601"/>
    </source>
</evidence>
<protein>
    <submittedName>
        <fullName evidence="1">Saccharopine dehydrogenase</fullName>
    </submittedName>
</protein>
<dbReference type="PANTHER" id="PTHR43781:SF1">
    <property type="entry name" value="SACCHAROPINE DEHYDROGENASE"/>
    <property type="match status" value="1"/>
</dbReference>
<dbReference type="SUPFAM" id="SSF51735">
    <property type="entry name" value="NAD(P)-binding Rossmann-fold domains"/>
    <property type="match status" value="1"/>
</dbReference>
<dbReference type="OrthoDB" id="5914295at2"/>
<dbReference type="AlphaFoldDB" id="A0A128F805"/>
<organism evidence="1 2">
    <name type="scientific">Grimontia marina</name>
    <dbReference type="NCBI Taxonomy" id="646534"/>
    <lineage>
        <taxon>Bacteria</taxon>
        <taxon>Pseudomonadati</taxon>
        <taxon>Pseudomonadota</taxon>
        <taxon>Gammaproteobacteria</taxon>
        <taxon>Vibrionales</taxon>
        <taxon>Vibrionaceae</taxon>
        <taxon>Grimontia</taxon>
    </lineage>
</organism>
<dbReference type="EMBL" id="FIZY01000018">
    <property type="protein sequence ID" value="CZF82436.1"/>
    <property type="molecule type" value="Genomic_DNA"/>
</dbReference>
<sequence length="642" mass="72426">MTSSADKKRVIVLGGKGETGYRIIHFLRSMNTSWEVVGTSRHAANLSSDNTPLLPFDLASPKEAIKTLSTFDLAIIAIGPMEKVREKAHQLCLDAGIDCIDINDSITAADSIFSLDQNAKDQNRLILTGMGFMPGLSSLMLARLAEEERSSQKYYSIRAYMGAAYGGGKASPHAILSSFEPYVSWIKNGKRQKLKTPWKDGKQLFTFSGHTKAINLIPYSAVENTAIVSEQSNISDKIESLDSRYNIQYLHQGFARFLAAIAPSEKRKNQLADMFYKSGQSMKEKRDADPDTILWCYPDDSPEKGLLLHGMISSYDLTALVAACCAELYLNNQFSNTRGVLSVESLSKAHRYALIEGLSVQGVHFKEADLEQLKEAGLYFGWVECPQKYAQRMKHYSRNWYTAPKQHPRMIPLQKMFLLESDIWGALRKEFNPLSFAGFIVKTLSRWRQHQKMLSEYSSSVALPPPDIWAKAVKDISMFTSGYSCARDALGQDKAYQMYRKMFLETGKMEMRWLWPDAQQFTLLESPHHGAVQYWLAYLKSYADLNIITLSSEVDEIGNTFFVIKDCLYANLFSFLGCPELSHLVREMEREAFEYILLSNGGRVEWDVFEQGNVSALICPSSSENIVKHADPEGQEFAALHL</sequence>